<sequence length="128" mass="13911">MMNTFLRKSLMIAVWGLTGLMMTAQSQTLLTGKNIATGSKWNGTDKSFVETPPPAGPVRSIAEFERSAGVLISYLRCIPMELLIELSKDDTVYTIVANESEKAIAISEYTAAGVNMSPFSPLCILFLS</sequence>
<evidence type="ECO:0000256" key="1">
    <source>
        <dbReference type="SAM" id="SignalP"/>
    </source>
</evidence>
<accession>A0A0E2M3J8</accession>
<dbReference type="Proteomes" id="UP000016630">
    <property type="component" value="Unassembled WGS sequence"/>
</dbReference>
<dbReference type="HOGENOM" id="CLU_1957562_0_0_10"/>
<evidence type="ECO:0000313" key="2">
    <source>
        <dbReference type="EMBL" id="ERJ64455.1"/>
    </source>
</evidence>
<dbReference type="AlphaFoldDB" id="A0A0E2M3J8"/>
<name>A0A0E2M3J8_PORGN</name>
<reference evidence="2 3" key="1">
    <citation type="submission" date="2013-06" db="EMBL/GenBank/DDBJ databases">
        <authorList>
            <person name="Weinstock G."/>
            <person name="Sodergren E."/>
            <person name="Lobos E.A."/>
            <person name="Fulton L."/>
            <person name="Fulton R."/>
            <person name="Courtney L."/>
            <person name="Fronick C."/>
            <person name="O'Laughlin M."/>
            <person name="Godfrey J."/>
            <person name="Wilson R.M."/>
            <person name="Miner T."/>
            <person name="Farmer C."/>
            <person name="Delehaunty K."/>
            <person name="Cordes M."/>
            <person name="Minx P."/>
            <person name="Tomlinson C."/>
            <person name="Chen J."/>
            <person name="Wollam A."/>
            <person name="Pepin K.H."/>
            <person name="Bhonagiri V."/>
            <person name="Zhang X."/>
            <person name="Warren W."/>
            <person name="Mitreva M."/>
            <person name="Mardis E.R."/>
            <person name="Wilson R.K."/>
        </authorList>
    </citation>
    <scope>NUCLEOTIDE SEQUENCE [LARGE SCALE GENOMIC DNA]</scope>
    <source>
        <strain evidence="2 3">F0570</strain>
    </source>
</reference>
<dbReference type="PATRIC" id="fig|1227271.3.peg.1623"/>
<dbReference type="EMBL" id="AWUW01000132">
    <property type="protein sequence ID" value="ERJ64455.1"/>
    <property type="molecule type" value="Genomic_DNA"/>
</dbReference>
<dbReference type="Gene3D" id="3.75.10.10">
    <property type="entry name" value="L-arginine/glycine Amidinotransferase, Chain A"/>
    <property type="match status" value="1"/>
</dbReference>
<feature type="chain" id="PRO_5002398988" evidence="1">
    <location>
        <begin position="27"/>
        <end position="128"/>
    </location>
</feature>
<proteinExistence type="predicted"/>
<evidence type="ECO:0000313" key="3">
    <source>
        <dbReference type="Proteomes" id="UP000016630"/>
    </source>
</evidence>
<feature type="signal peptide" evidence="1">
    <location>
        <begin position="1"/>
        <end position="26"/>
    </location>
</feature>
<organism evidence="2 3">
    <name type="scientific">Porphyromonas gingivalis F0570</name>
    <dbReference type="NCBI Taxonomy" id="1227271"/>
    <lineage>
        <taxon>Bacteria</taxon>
        <taxon>Pseudomonadati</taxon>
        <taxon>Bacteroidota</taxon>
        <taxon>Bacteroidia</taxon>
        <taxon>Bacteroidales</taxon>
        <taxon>Porphyromonadaceae</taxon>
        <taxon>Porphyromonas</taxon>
    </lineage>
</organism>
<gene>
    <name evidence="2" type="ORF">HMPREF1555_01855</name>
</gene>
<protein>
    <submittedName>
        <fullName evidence="2">Uncharacterized protein</fullName>
    </submittedName>
</protein>
<comment type="caution">
    <text evidence="2">The sequence shown here is derived from an EMBL/GenBank/DDBJ whole genome shotgun (WGS) entry which is preliminary data.</text>
</comment>
<dbReference type="RefSeq" id="WP_021662397.1">
    <property type="nucleotide sequence ID" value="NZ_KI259214.1"/>
</dbReference>
<keyword evidence="1" id="KW-0732">Signal</keyword>